<dbReference type="Pfam" id="PF00092">
    <property type="entry name" value="VWA"/>
    <property type="match status" value="2"/>
</dbReference>
<evidence type="ECO:0000259" key="2">
    <source>
        <dbReference type="PROSITE" id="PS50234"/>
    </source>
</evidence>
<gene>
    <name evidence="3" type="primary">Col6a6</name>
    <name evidence="3" type="ORF">AWC38_SpisGene7332</name>
</gene>
<evidence type="ECO:0000313" key="4">
    <source>
        <dbReference type="Proteomes" id="UP000225706"/>
    </source>
</evidence>
<protein>
    <submittedName>
        <fullName evidence="3">Collagen alpha-6(VI) chain</fullName>
    </submittedName>
</protein>
<dbReference type="PANTHER" id="PTHR24020:SF20">
    <property type="entry name" value="PH DOMAIN-CONTAINING PROTEIN"/>
    <property type="match status" value="1"/>
</dbReference>
<dbReference type="CDD" id="cd01450">
    <property type="entry name" value="vWFA_subfamily_ECM"/>
    <property type="match status" value="2"/>
</dbReference>
<dbReference type="InterPro" id="IPR050525">
    <property type="entry name" value="ECM_Assembly_Org"/>
</dbReference>
<dbReference type="Gene3D" id="3.40.50.410">
    <property type="entry name" value="von Willebrand factor, type A domain"/>
    <property type="match status" value="2"/>
</dbReference>
<feature type="chain" id="PRO_5012541261" evidence="1">
    <location>
        <begin position="23"/>
        <end position="478"/>
    </location>
</feature>
<proteinExistence type="predicted"/>
<sequence>MFKFICLLVFVVGLSRKGSCECEKPLDLAILVDISQSMDDEQLHKMGEIINHLVENIGVSEKDSHVGVVTFGGNATVLNDFANSRYYKVSNLKRLVTGALEKTSKNDGTRTDLAQHLAARHLFTQDGGDRPDIRNVVLLFTDGRFFINTTWDKRENITLKNTSRELEEKKAKIFVVGVGTGLKEKDFKEAAGQRGDVIIRKNFEELEETLDNLIENICAVPVVTCPVDVAFVVDSSTSISRSEFDNEKKLVKGLSTRMRNKTNNSREALVQFSISASVKVRFNRTSESFENVVQGIRKIEGRTRIDKALEATYEEFFSSERRRDAFRIAIVMTDGVQSTGARGLRESSEPLRNAGVRVIAVGFGAGMVRKRLRLMTESNGDVVEGEKMEDYFSEMLESLAETNCRRAIRLILCEEEIDARNSSESLIRSQRATRKNVRTILPTQQGNVKKEHLRTCARNIQISWMYVVARLVVVATKG</sequence>
<dbReference type="InterPro" id="IPR002035">
    <property type="entry name" value="VWF_A"/>
</dbReference>
<dbReference type="SUPFAM" id="SSF53300">
    <property type="entry name" value="vWA-like"/>
    <property type="match status" value="2"/>
</dbReference>
<comment type="caution">
    <text evidence="3">The sequence shown here is derived from an EMBL/GenBank/DDBJ whole genome shotgun (WGS) entry which is preliminary data.</text>
</comment>
<dbReference type="PANTHER" id="PTHR24020">
    <property type="entry name" value="COLLAGEN ALPHA"/>
    <property type="match status" value="1"/>
</dbReference>
<feature type="domain" description="VWFA" evidence="2">
    <location>
        <begin position="228"/>
        <end position="399"/>
    </location>
</feature>
<dbReference type="STRING" id="50429.A0A2B4SBA8"/>
<feature type="signal peptide" evidence="1">
    <location>
        <begin position="1"/>
        <end position="22"/>
    </location>
</feature>
<keyword evidence="4" id="KW-1185">Reference proteome</keyword>
<dbReference type="PROSITE" id="PS50234">
    <property type="entry name" value="VWFA"/>
    <property type="match status" value="2"/>
</dbReference>
<evidence type="ECO:0000256" key="1">
    <source>
        <dbReference type="SAM" id="SignalP"/>
    </source>
</evidence>
<keyword evidence="3" id="KW-0176">Collagen</keyword>
<dbReference type="SMART" id="SM00327">
    <property type="entry name" value="VWA"/>
    <property type="match status" value="2"/>
</dbReference>
<dbReference type="GO" id="GO:0005581">
    <property type="term" value="C:collagen trimer"/>
    <property type="evidence" value="ECO:0007669"/>
    <property type="project" value="UniProtKB-KW"/>
</dbReference>
<dbReference type="OrthoDB" id="5986259at2759"/>
<evidence type="ECO:0000313" key="3">
    <source>
        <dbReference type="EMBL" id="PFX27964.1"/>
    </source>
</evidence>
<dbReference type="Proteomes" id="UP000225706">
    <property type="component" value="Unassembled WGS sequence"/>
</dbReference>
<dbReference type="EMBL" id="LSMT01000092">
    <property type="protein sequence ID" value="PFX27964.1"/>
    <property type="molecule type" value="Genomic_DNA"/>
</dbReference>
<accession>A0A2B4SBA8</accession>
<dbReference type="PRINTS" id="PR00453">
    <property type="entry name" value="VWFADOMAIN"/>
</dbReference>
<feature type="domain" description="VWFA" evidence="2">
    <location>
        <begin position="27"/>
        <end position="213"/>
    </location>
</feature>
<organism evidence="3 4">
    <name type="scientific">Stylophora pistillata</name>
    <name type="common">Smooth cauliflower coral</name>
    <dbReference type="NCBI Taxonomy" id="50429"/>
    <lineage>
        <taxon>Eukaryota</taxon>
        <taxon>Metazoa</taxon>
        <taxon>Cnidaria</taxon>
        <taxon>Anthozoa</taxon>
        <taxon>Hexacorallia</taxon>
        <taxon>Scleractinia</taxon>
        <taxon>Astrocoeniina</taxon>
        <taxon>Pocilloporidae</taxon>
        <taxon>Stylophora</taxon>
    </lineage>
</organism>
<dbReference type="AlphaFoldDB" id="A0A2B4SBA8"/>
<dbReference type="InterPro" id="IPR036465">
    <property type="entry name" value="vWFA_dom_sf"/>
</dbReference>
<reference evidence="4" key="1">
    <citation type="journal article" date="2017" name="bioRxiv">
        <title>Comparative analysis of the genomes of Stylophora pistillata and Acropora digitifera provides evidence for extensive differences between species of corals.</title>
        <authorList>
            <person name="Voolstra C.R."/>
            <person name="Li Y."/>
            <person name="Liew Y.J."/>
            <person name="Baumgarten S."/>
            <person name="Zoccola D."/>
            <person name="Flot J.-F."/>
            <person name="Tambutte S."/>
            <person name="Allemand D."/>
            <person name="Aranda M."/>
        </authorList>
    </citation>
    <scope>NUCLEOTIDE SEQUENCE [LARGE SCALE GENOMIC DNA]</scope>
</reference>
<name>A0A2B4SBA8_STYPI</name>
<keyword evidence="1" id="KW-0732">Signal</keyword>